<comment type="caution">
    <text evidence="5">The sequence shown here is derived from an EMBL/GenBank/DDBJ whole genome shotgun (WGS) entry which is preliminary data.</text>
</comment>
<dbReference type="Pfam" id="PF00501">
    <property type="entry name" value="AMP-binding"/>
    <property type="match status" value="1"/>
</dbReference>
<dbReference type="InterPro" id="IPR020845">
    <property type="entry name" value="AMP-binding_CS"/>
</dbReference>
<evidence type="ECO:0000256" key="1">
    <source>
        <dbReference type="ARBA" id="ARBA00006432"/>
    </source>
</evidence>
<dbReference type="Gene3D" id="3.40.50.12780">
    <property type="entry name" value="N-terminal domain of ligase-like"/>
    <property type="match status" value="1"/>
</dbReference>
<keyword evidence="2" id="KW-0436">Ligase</keyword>
<feature type="domain" description="AMP-binding enzyme C-terminal" evidence="4">
    <location>
        <begin position="266"/>
        <end position="341"/>
    </location>
</feature>
<evidence type="ECO:0000259" key="3">
    <source>
        <dbReference type="Pfam" id="PF00501"/>
    </source>
</evidence>
<comment type="similarity">
    <text evidence="1">Belongs to the ATP-dependent AMP-binding enzyme family.</text>
</comment>
<keyword evidence="6" id="KW-1185">Reference proteome</keyword>
<protein>
    <recommendedName>
        <fullName evidence="7">Long-chain-fatty-acid--CoA ligase</fullName>
    </recommendedName>
</protein>
<dbReference type="InterPro" id="IPR025110">
    <property type="entry name" value="AMP-bd_C"/>
</dbReference>
<dbReference type="Gene3D" id="3.30.300.30">
    <property type="match status" value="1"/>
</dbReference>
<dbReference type="PANTHER" id="PTHR43767:SF12">
    <property type="entry name" value="AMP-DEPENDENT SYNTHETASE AND LIGASE"/>
    <property type="match status" value="1"/>
</dbReference>
<dbReference type="Pfam" id="PF13193">
    <property type="entry name" value="AMP-binding_C"/>
    <property type="match status" value="1"/>
</dbReference>
<evidence type="ECO:0000256" key="2">
    <source>
        <dbReference type="ARBA" id="ARBA00022598"/>
    </source>
</evidence>
<name>A0A8J3R061_9ACTN</name>
<evidence type="ECO:0000313" key="6">
    <source>
        <dbReference type="Proteomes" id="UP000642748"/>
    </source>
</evidence>
<sequence length="348" mass="37984">MQRAADDPAAILYTSGTSGQAKGAVLTHANLLLHAITANRLLNSPMLLDTHLVMLPLSHVFAATVNMHAGFATASTLVLMPRFDPRTAWQLIESERVTFLAGVPTVYWRLLNEIGLLPADRQLRCAVSAGAALPVPINEAFARHVSIPIHEGYGLTETSPTVTFSRSDSPVRPGSVGVPIWGADVKLVRPDGKTIEGADEIGEIAVRGHNVMIGYHNRPDETAEVLRDGWLHTGDLGRREADGWYYIIDRAKDVIIRGGYNVYPREVEDVLMTHEGVALAAVIGVPHPSHGEEVKAVIVRKPGACVTEDEVIRWSRDQLAAYKYPRIVSFVDHLPLTATGKPLKRELS</sequence>
<dbReference type="PANTHER" id="PTHR43767">
    <property type="entry name" value="LONG-CHAIN-FATTY-ACID--COA LIGASE"/>
    <property type="match status" value="1"/>
</dbReference>
<dbReference type="SUPFAM" id="SSF56801">
    <property type="entry name" value="Acetyl-CoA synthetase-like"/>
    <property type="match status" value="1"/>
</dbReference>
<organism evidence="5 6">
    <name type="scientific">Rugosimonospora africana</name>
    <dbReference type="NCBI Taxonomy" id="556532"/>
    <lineage>
        <taxon>Bacteria</taxon>
        <taxon>Bacillati</taxon>
        <taxon>Actinomycetota</taxon>
        <taxon>Actinomycetes</taxon>
        <taxon>Micromonosporales</taxon>
        <taxon>Micromonosporaceae</taxon>
        <taxon>Rugosimonospora</taxon>
    </lineage>
</organism>
<dbReference type="InterPro" id="IPR045851">
    <property type="entry name" value="AMP-bd_C_sf"/>
</dbReference>
<dbReference type="FunFam" id="3.30.300.30:FF:000008">
    <property type="entry name" value="2,3-dihydroxybenzoate-AMP ligase"/>
    <property type="match status" value="1"/>
</dbReference>
<dbReference type="InterPro" id="IPR050237">
    <property type="entry name" value="ATP-dep_AMP-bd_enzyme"/>
</dbReference>
<dbReference type="EMBL" id="BONZ01000100">
    <property type="protein sequence ID" value="GIH20554.1"/>
    <property type="molecule type" value="Genomic_DNA"/>
</dbReference>
<accession>A0A8J3R061</accession>
<dbReference type="RefSeq" id="WP_203923981.1">
    <property type="nucleotide sequence ID" value="NZ_BONZ01000100.1"/>
</dbReference>
<dbReference type="InterPro" id="IPR000873">
    <property type="entry name" value="AMP-dep_synth/lig_dom"/>
</dbReference>
<evidence type="ECO:0000313" key="5">
    <source>
        <dbReference type="EMBL" id="GIH20554.1"/>
    </source>
</evidence>
<evidence type="ECO:0000259" key="4">
    <source>
        <dbReference type="Pfam" id="PF13193"/>
    </source>
</evidence>
<gene>
    <name evidence="5" type="ORF">Raf01_87260</name>
</gene>
<proteinExistence type="inferred from homology"/>
<dbReference type="AlphaFoldDB" id="A0A8J3R061"/>
<evidence type="ECO:0008006" key="7">
    <source>
        <dbReference type="Google" id="ProtNLM"/>
    </source>
</evidence>
<dbReference type="Proteomes" id="UP000642748">
    <property type="component" value="Unassembled WGS sequence"/>
</dbReference>
<reference evidence="5" key="1">
    <citation type="submission" date="2021-01" db="EMBL/GenBank/DDBJ databases">
        <title>Whole genome shotgun sequence of Rugosimonospora africana NBRC 104875.</title>
        <authorList>
            <person name="Komaki H."/>
            <person name="Tamura T."/>
        </authorList>
    </citation>
    <scope>NUCLEOTIDE SEQUENCE</scope>
    <source>
        <strain evidence="5">NBRC 104875</strain>
    </source>
</reference>
<dbReference type="GO" id="GO:0016877">
    <property type="term" value="F:ligase activity, forming carbon-sulfur bonds"/>
    <property type="evidence" value="ECO:0007669"/>
    <property type="project" value="UniProtKB-ARBA"/>
</dbReference>
<dbReference type="InterPro" id="IPR042099">
    <property type="entry name" value="ANL_N_sf"/>
</dbReference>
<feature type="domain" description="AMP-dependent synthetase/ligase" evidence="3">
    <location>
        <begin position="4"/>
        <end position="216"/>
    </location>
</feature>
<dbReference type="PROSITE" id="PS00455">
    <property type="entry name" value="AMP_BINDING"/>
    <property type="match status" value="1"/>
</dbReference>